<evidence type="ECO:0000259" key="14">
    <source>
        <dbReference type="Pfam" id="PF14842"/>
    </source>
</evidence>
<organism evidence="15 16">
    <name type="scientific">Sphingomonas cavernae</name>
    <dbReference type="NCBI Taxonomy" id="2320861"/>
    <lineage>
        <taxon>Bacteria</taxon>
        <taxon>Pseudomonadati</taxon>
        <taxon>Pseudomonadota</taxon>
        <taxon>Alphaproteobacteria</taxon>
        <taxon>Sphingomonadales</taxon>
        <taxon>Sphingomonadaceae</taxon>
        <taxon>Sphingomonas</taxon>
    </lineage>
</organism>
<comment type="subcellular location">
    <subcellularLocation>
        <location evidence="1 11">Bacterial flagellum basal body</location>
    </subcellularLocation>
    <subcellularLocation>
        <location evidence="11">Cell inner membrane</location>
        <topology evidence="11">Peripheral membrane protein</topology>
        <orientation evidence="11">Cytoplasmic side</orientation>
    </subcellularLocation>
    <subcellularLocation>
        <location evidence="2">Cell membrane</location>
        <topology evidence="2">Peripheral membrane protein</topology>
        <orientation evidence="2">Cytoplasmic side</orientation>
    </subcellularLocation>
</comment>
<keyword evidence="15" id="KW-0282">Flagellum</keyword>
<keyword evidence="9 11" id="KW-0975">Bacterial flagellum</keyword>
<dbReference type="Pfam" id="PF01706">
    <property type="entry name" value="FliG_C"/>
    <property type="match status" value="1"/>
</dbReference>
<keyword evidence="15" id="KW-0969">Cilium</keyword>
<dbReference type="Pfam" id="PF14842">
    <property type="entry name" value="FliG_N"/>
    <property type="match status" value="1"/>
</dbReference>
<dbReference type="PIRSF" id="PIRSF003161">
    <property type="entry name" value="FliG"/>
    <property type="match status" value="1"/>
</dbReference>
<evidence type="ECO:0000256" key="8">
    <source>
        <dbReference type="ARBA" id="ARBA00023136"/>
    </source>
</evidence>
<dbReference type="InterPro" id="IPR000090">
    <property type="entry name" value="Flg_Motor_Flig"/>
</dbReference>
<dbReference type="NCBIfam" id="TIGR00207">
    <property type="entry name" value="fliG"/>
    <property type="match status" value="1"/>
</dbReference>
<dbReference type="OrthoDB" id="9780302at2"/>
<dbReference type="EMBL" id="QYUM01000002">
    <property type="protein sequence ID" value="RJF93226.1"/>
    <property type="molecule type" value="Genomic_DNA"/>
</dbReference>
<keyword evidence="15" id="KW-0966">Cell projection</keyword>
<keyword evidence="16" id="KW-1185">Reference proteome</keyword>
<feature type="domain" description="Flagellar motor switch protein FliG N-terminal" evidence="14">
    <location>
        <begin position="12"/>
        <end position="111"/>
    </location>
</feature>
<protein>
    <recommendedName>
        <fullName evidence="4 11">Flagellar motor switch protein FliG</fullName>
    </recommendedName>
</protein>
<dbReference type="Proteomes" id="UP000286100">
    <property type="component" value="Unassembled WGS sequence"/>
</dbReference>
<dbReference type="InterPro" id="IPR028263">
    <property type="entry name" value="FliG_N"/>
</dbReference>
<dbReference type="GO" id="GO:0005886">
    <property type="term" value="C:plasma membrane"/>
    <property type="evidence" value="ECO:0007669"/>
    <property type="project" value="UniProtKB-SubCell"/>
</dbReference>
<keyword evidence="6 11" id="KW-0145">Chemotaxis</keyword>
<dbReference type="PANTHER" id="PTHR30534:SF0">
    <property type="entry name" value="FLAGELLAR MOTOR SWITCH PROTEIN FLIG"/>
    <property type="match status" value="1"/>
</dbReference>
<dbReference type="GO" id="GO:0009425">
    <property type="term" value="C:bacterial-type flagellum basal body"/>
    <property type="evidence" value="ECO:0007669"/>
    <property type="project" value="UniProtKB-SubCell"/>
</dbReference>
<dbReference type="InterPro" id="IPR011002">
    <property type="entry name" value="FliG_a-hlx"/>
</dbReference>
<dbReference type="PANTHER" id="PTHR30534">
    <property type="entry name" value="FLAGELLAR MOTOR SWITCH PROTEIN FLIG"/>
    <property type="match status" value="1"/>
</dbReference>
<keyword evidence="8 11" id="KW-0472">Membrane</keyword>
<sequence length="339" mass="36912">MPEETMIETAEIQGSEAAAILLMLLDEAEAAEVLGRLEPEEVKQLGGAMFGVADVTEGQVNGVLDQFVRRARERTTIGFGADQQIRSMMERALGPDRADKVLARITPPQRSATLDALKWMDASTIAALVENEHPQIAALAIAHLDPTVAAEVLQLLDEERQADVVYRVATLRPVTAEALEELERILLRQVTTPGQGVTTRRGGTSEAAKVLNNTKSGADQRIIRTLTKVDKTLARAIEDEMFVFDNLMGVEEKSLGTLLRSIESETLVLALKGADEKLRAKMLGCMSSRAAQTIQDEIADRGPTRLTEVQEAQREVLTVARRLAEAGTIMLAGKGDDYV</sequence>
<accession>A0A418WPT1</accession>
<evidence type="ECO:0000256" key="9">
    <source>
        <dbReference type="ARBA" id="ARBA00023143"/>
    </source>
</evidence>
<feature type="domain" description="Flagellar motor switch protein FliG middle" evidence="13">
    <location>
        <begin position="123"/>
        <end position="192"/>
    </location>
</feature>
<dbReference type="PRINTS" id="PR00954">
    <property type="entry name" value="FLGMOTORFLIG"/>
</dbReference>
<dbReference type="GO" id="GO:0071973">
    <property type="term" value="P:bacterial-type flagellum-dependent cell motility"/>
    <property type="evidence" value="ECO:0007669"/>
    <property type="project" value="InterPro"/>
</dbReference>
<gene>
    <name evidence="15" type="primary">fliG</name>
    <name evidence="15" type="ORF">D3876_02385</name>
</gene>
<evidence type="ECO:0000259" key="12">
    <source>
        <dbReference type="Pfam" id="PF01706"/>
    </source>
</evidence>
<evidence type="ECO:0000256" key="4">
    <source>
        <dbReference type="ARBA" id="ARBA00021870"/>
    </source>
</evidence>
<keyword evidence="11" id="KW-0997">Cell inner membrane</keyword>
<comment type="caution">
    <text evidence="15">The sequence shown here is derived from an EMBL/GenBank/DDBJ whole genome shotgun (WGS) entry which is preliminary data.</text>
</comment>
<keyword evidence="7 11" id="KW-0283">Flagellar rotation</keyword>
<dbReference type="GO" id="GO:0003774">
    <property type="term" value="F:cytoskeletal motor activity"/>
    <property type="evidence" value="ECO:0007669"/>
    <property type="project" value="InterPro"/>
</dbReference>
<dbReference type="GO" id="GO:0006935">
    <property type="term" value="P:chemotaxis"/>
    <property type="evidence" value="ECO:0007669"/>
    <property type="project" value="UniProtKB-KW"/>
</dbReference>
<evidence type="ECO:0000256" key="7">
    <source>
        <dbReference type="ARBA" id="ARBA00022779"/>
    </source>
</evidence>
<reference evidence="15 16" key="1">
    <citation type="submission" date="2018-09" db="EMBL/GenBank/DDBJ databases">
        <authorList>
            <person name="Zhu H."/>
        </authorList>
    </citation>
    <scope>NUCLEOTIDE SEQUENCE [LARGE SCALE GENOMIC DNA]</scope>
    <source>
        <strain evidence="15 16">K2R01-6</strain>
    </source>
</reference>
<evidence type="ECO:0000256" key="3">
    <source>
        <dbReference type="ARBA" id="ARBA00010299"/>
    </source>
</evidence>
<evidence type="ECO:0000256" key="1">
    <source>
        <dbReference type="ARBA" id="ARBA00004117"/>
    </source>
</evidence>
<feature type="domain" description="Flagellar motor switch protein FliG C-terminal" evidence="12">
    <location>
        <begin position="225"/>
        <end position="331"/>
    </location>
</feature>
<comment type="function">
    <text evidence="10 11">FliG is one of three proteins (FliG, FliN, FliM) that forms the rotor-mounted switch complex (C ring), located at the base of the basal body. This complex interacts with the CheY and CheZ chemotaxis proteins, in addition to contacting components of the motor that determine the direction of flagellar rotation.</text>
</comment>
<evidence type="ECO:0000313" key="15">
    <source>
        <dbReference type="EMBL" id="RJF93226.1"/>
    </source>
</evidence>
<dbReference type="InterPro" id="IPR023087">
    <property type="entry name" value="Flg_Motor_Flig_C"/>
</dbReference>
<dbReference type="RefSeq" id="WP_119759504.1">
    <property type="nucleotide sequence ID" value="NZ_QYUM01000002.1"/>
</dbReference>
<evidence type="ECO:0000256" key="2">
    <source>
        <dbReference type="ARBA" id="ARBA00004413"/>
    </source>
</evidence>
<dbReference type="SUPFAM" id="SSF48029">
    <property type="entry name" value="FliG"/>
    <property type="match status" value="2"/>
</dbReference>
<evidence type="ECO:0000256" key="6">
    <source>
        <dbReference type="ARBA" id="ARBA00022500"/>
    </source>
</evidence>
<dbReference type="InterPro" id="IPR032779">
    <property type="entry name" value="FliG_M"/>
</dbReference>
<name>A0A418WPT1_9SPHN</name>
<keyword evidence="5 11" id="KW-1003">Cell membrane</keyword>
<evidence type="ECO:0000256" key="11">
    <source>
        <dbReference type="PIRNR" id="PIRNR003161"/>
    </source>
</evidence>
<evidence type="ECO:0000313" key="16">
    <source>
        <dbReference type="Proteomes" id="UP000286100"/>
    </source>
</evidence>
<evidence type="ECO:0000256" key="10">
    <source>
        <dbReference type="ARBA" id="ARBA00025598"/>
    </source>
</evidence>
<evidence type="ECO:0000256" key="5">
    <source>
        <dbReference type="ARBA" id="ARBA00022475"/>
    </source>
</evidence>
<comment type="similarity">
    <text evidence="3 11">Belongs to the FliG family.</text>
</comment>
<dbReference type="AlphaFoldDB" id="A0A418WPT1"/>
<dbReference type="Pfam" id="PF14841">
    <property type="entry name" value="FliG_M"/>
    <property type="match status" value="1"/>
</dbReference>
<proteinExistence type="inferred from homology"/>
<evidence type="ECO:0000259" key="13">
    <source>
        <dbReference type="Pfam" id="PF14841"/>
    </source>
</evidence>
<dbReference type="Gene3D" id="1.10.220.30">
    <property type="match status" value="3"/>
</dbReference>